<feature type="domain" description="Methyltransferase type 11" evidence="1">
    <location>
        <begin position="57"/>
        <end position="141"/>
    </location>
</feature>
<proteinExistence type="predicted"/>
<dbReference type="InterPro" id="IPR052939">
    <property type="entry name" value="23S_rRNA_MeTrnsfrase_RlmA"/>
</dbReference>
<dbReference type="Gene3D" id="3.40.50.150">
    <property type="entry name" value="Vaccinia Virus protein VP39"/>
    <property type="match status" value="1"/>
</dbReference>
<gene>
    <name evidence="2" type="ORF">HALOF300_02076</name>
</gene>
<dbReference type="GO" id="GO:0008757">
    <property type="term" value="F:S-adenosylmethionine-dependent methyltransferase activity"/>
    <property type="evidence" value="ECO:0007669"/>
    <property type="project" value="InterPro"/>
</dbReference>
<evidence type="ECO:0000313" key="2">
    <source>
        <dbReference type="EMBL" id="VZO36940.1"/>
    </source>
</evidence>
<accession>A0A7M4DIX3</accession>
<reference evidence="2 3" key="1">
    <citation type="submission" date="2019-11" db="EMBL/GenBank/DDBJ databases">
        <authorList>
            <person name="Criscuolo A."/>
        </authorList>
    </citation>
    <scope>NUCLEOTIDE SEQUENCE [LARGE SCALE GENOMIC DNA]</scope>
    <source>
        <strain evidence="2">CIP111667</strain>
    </source>
</reference>
<keyword evidence="3" id="KW-1185">Reference proteome</keyword>
<evidence type="ECO:0000259" key="1">
    <source>
        <dbReference type="Pfam" id="PF08241"/>
    </source>
</evidence>
<dbReference type="RefSeq" id="WP_156740867.1">
    <property type="nucleotide sequence ID" value="NZ_CACRYJ010000028.1"/>
</dbReference>
<dbReference type="InterPro" id="IPR029063">
    <property type="entry name" value="SAM-dependent_MTases_sf"/>
</dbReference>
<dbReference type="AlphaFoldDB" id="A0A7M4DIX3"/>
<dbReference type="InterPro" id="IPR013216">
    <property type="entry name" value="Methyltransf_11"/>
</dbReference>
<dbReference type="Proteomes" id="UP000419743">
    <property type="component" value="Unassembled WGS sequence"/>
</dbReference>
<dbReference type="CDD" id="cd02440">
    <property type="entry name" value="AdoMet_MTases"/>
    <property type="match status" value="1"/>
</dbReference>
<name>A0A7M4DIX3_9MICO</name>
<protein>
    <recommendedName>
        <fullName evidence="1">Methyltransferase type 11 domain-containing protein</fullName>
    </recommendedName>
</protein>
<dbReference type="SUPFAM" id="SSF53335">
    <property type="entry name" value="S-adenosyl-L-methionine-dependent methyltransferases"/>
    <property type="match status" value="1"/>
</dbReference>
<sequence length="254" mass="27916">MSESPRHTFDHLVESAAAVPITGWDFSYLRDRTGGGDLPWDYCPLAQSLVTGAHRVLDVDTGGGEFFSALCPPEGSVAIEPHRPNVEVAQRRLRPLGVEVVERHDESLPVPDQAFDLVLNRHGHLEAAESHRVLAPGGRLLSQQVGARNDVELNEALGVPPAPPIGAATSIEDLRTDLAAAGLDEVEVREAIVVTRFFDVGAVVFQLRAVPWQVPDFDVTRHREGLARIHEQVQNTGAFEVRSQRFLIRARRVD</sequence>
<comment type="caution">
    <text evidence="2">The sequence shown here is derived from an EMBL/GenBank/DDBJ whole genome shotgun (WGS) entry which is preliminary data.</text>
</comment>
<dbReference type="PANTHER" id="PTHR43460:SF1">
    <property type="entry name" value="METHYLTRANSFERASE TYPE 11 DOMAIN-CONTAINING PROTEIN"/>
    <property type="match status" value="1"/>
</dbReference>
<dbReference type="Pfam" id="PF08241">
    <property type="entry name" value="Methyltransf_11"/>
    <property type="match status" value="1"/>
</dbReference>
<evidence type="ECO:0000313" key="3">
    <source>
        <dbReference type="Proteomes" id="UP000419743"/>
    </source>
</evidence>
<dbReference type="PANTHER" id="PTHR43460">
    <property type="entry name" value="METHYLTRANSFERASE"/>
    <property type="match status" value="1"/>
</dbReference>
<organism evidence="2 3">
    <name type="scientific">Occultella aeris</name>
    <dbReference type="NCBI Taxonomy" id="2761496"/>
    <lineage>
        <taxon>Bacteria</taxon>
        <taxon>Bacillati</taxon>
        <taxon>Actinomycetota</taxon>
        <taxon>Actinomycetes</taxon>
        <taxon>Micrococcales</taxon>
        <taxon>Ruaniaceae</taxon>
        <taxon>Occultella</taxon>
    </lineage>
</organism>
<dbReference type="EMBL" id="CACRYJ010000028">
    <property type="protein sequence ID" value="VZO36940.1"/>
    <property type="molecule type" value="Genomic_DNA"/>
</dbReference>